<dbReference type="GO" id="GO:0003677">
    <property type="term" value="F:DNA binding"/>
    <property type="evidence" value="ECO:0007669"/>
    <property type="project" value="UniProtKB-KW"/>
</dbReference>
<name>A0A5J4IPU8_9FLAO</name>
<dbReference type="CDD" id="cd06170">
    <property type="entry name" value="LuxR_C_like"/>
    <property type="match status" value="1"/>
</dbReference>
<keyword evidence="2" id="KW-0238">DNA-binding</keyword>
<comment type="caution">
    <text evidence="5">The sequence shown here is derived from an EMBL/GenBank/DDBJ whole genome shotgun (WGS) entry which is preliminary data.</text>
</comment>
<dbReference type="InterPro" id="IPR036388">
    <property type="entry name" value="WH-like_DNA-bd_sf"/>
</dbReference>
<dbReference type="PRINTS" id="PR00038">
    <property type="entry name" value="HTHLUXR"/>
</dbReference>
<evidence type="ECO:0000259" key="4">
    <source>
        <dbReference type="PROSITE" id="PS50043"/>
    </source>
</evidence>
<proteinExistence type="predicted"/>
<gene>
    <name evidence="5" type="ORF">ULMA_18670</name>
</gene>
<dbReference type="InterPro" id="IPR016032">
    <property type="entry name" value="Sig_transdc_resp-reg_C-effctor"/>
</dbReference>
<evidence type="ECO:0000256" key="2">
    <source>
        <dbReference type="ARBA" id="ARBA00023125"/>
    </source>
</evidence>
<dbReference type="AlphaFoldDB" id="A0A5J4IPU8"/>
<dbReference type="Pfam" id="PF00196">
    <property type="entry name" value="GerE"/>
    <property type="match status" value="1"/>
</dbReference>
<evidence type="ECO:0000313" key="6">
    <source>
        <dbReference type="Proteomes" id="UP000326509"/>
    </source>
</evidence>
<keyword evidence="3" id="KW-0804">Transcription</keyword>
<dbReference type="EMBL" id="BKCG01000004">
    <property type="protein sequence ID" value="GER59759.1"/>
    <property type="molecule type" value="Genomic_DNA"/>
</dbReference>
<keyword evidence="6" id="KW-1185">Reference proteome</keyword>
<feature type="domain" description="HTH luxR-type" evidence="4">
    <location>
        <begin position="56"/>
        <end position="121"/>
    </location>
</feature>
<dbReference type="PANTHER" id="PTHR44688">
    <property type="entry name" value="DNA-BINDING TRANSCRIPTIONAL ACTIVATOR DEVR_DOSR"/>
    <property type="match status" value="1"/>
</dbReference>
<dbReference type="GO" id="GO:0006355">
    <property type="term" value="P:regulation of DNA-templated transcription"/>
    <property type="evidence" value="ECO:0007669"/>
    <property type="project" value="InterPro"/>
</dbReference>
<keyword evidence="1" id="KW-0805">Transcription regulation</keyword>
<evidence type="ECO:0000256" key="1">
    <source>
        <dbReference type="ARBA" id="ARBA00023015"/>
    </source>
</evidence>
<dbReference type="SMART" id="SM00421">
    <property type="entry name" value="HTH_LUXR"/>
    <property type="match status" value="1"/>
</dbReference>
<accession>A0A5J4IPU8</accession>
<dbReference type="RefSeq" id="WP_151674214.1">
    <property type="nucleotide sequence ID" value="NZ_BKCG01000004.1"/>
</dbReference>
<sequence length="125" mass="14155">MTSYLKIKKLLNRSSKEDRQLTLAETLDVLNHLEKIAEDKLLIRKLVSKILYIKNSTSEHASLTKRELQVLKLIGCNFKSTEISTTLSISSNTVSTHRKNIIKKLGIKGTRQLKVIASEHVKGEL</sequence>
<evidence type="ECO:0000256" key="3">
    <source>
        <dbReference type="ARBA" id="ARBA00023163"/>
    </source>
</evidence>
<reference evidence="5 6" key="1">
    <citation type="submission" date="2019-08" db="EMBL/GenBank/DDBJ databases">
        <title>Draft genome sequence of Ulvibacter marinus type strain NBRC 109484.</title>
        <authorList>
            <person name="Kawano K."/>
            <person name="Ushijima N."/>
            <person name="Kihara M."/>
            <person name="Itoh H."/>
        </authorList>
    </citation>
    <scope>NUCLEOTIDE SEQUENCE [LARGE SCALE GENOMIC DNA]</scope>
    <source>
        <strain evidence="5 6">NBRC 109484</strain>
    </source>
</reference>
<dbReference type="Proteomes" id="UP000326509">
    <property type="component" value="Unassembled WGS sequence"/>
</dbReference>
<dbReference type="OrthoDB" id="965844at2"/>
<protein>
    <recommendedName>
        <fullName evidence="4">HTH luxR-type domain-containing protein</fullName>
    </recommendedName>
</protein>
<dbReference type="InterPro" id="IPR000792">
    <property type="entry name" value="Tscrpt_reg_LuxR_C"/>
</dbReference>
<dbReference type="PANTHER" id="PTHR44688:SF16">
    <property type="entry name" value="DNA-BINDING TRANSCRIPTIONAL ACTIVATOR DEVR_DOSR"/>
    <property type="match status" value="1"/>
</dbReference>
<dbReference type="PROSITE" id="PS50043">
    <property type="entry name" value="HTH_LUXR_2"/>
    <property type="match status" value="1"/>
</dbReference>
<evidence type="ECO:0000313" key="5">
    <source>
        <dbReference type="EMBL" id="GER59759.1"/>
    </source>
</evidence>
<dbReference type="SUPFAM" id="SSF46894">
    <property type="entry name" value="C-terminal effector domain of the bipartite response regulators"/>
    <property type="match status" value="1"/>
</dbReference>
<organism evidence="5 6">
    <name type="scientific">Patiriisocius marinus</name>
    <dbReference type="NCBI Taxonomy" id="1397112"/>
    <lineage>
        <taxon>Bacteria</taxon>
        <taxon>Pseudomonadati</taxon>
        <taxon>Bacteroidota</taxon>
        <taxon>Flavobacteriia</taxon>
        <taxon>Flavobacteriales</taxon>
        <taxon>Flavobacteriaceae</taxon>
        <taxon>Patiriisocius</taxon>
    </lineage>
</organism>
<dbReference type="Gene3D" id="1.10.10.10">
    <property type="entry name" value="Winged helix-like DNA-binding domain superfamily/Winged helix DNA-binding domain"/>
    <property type="match status" value="1"/>
</dbReference>